<gene>
    <name evidence="1" type="ORF">I7I52_01407</name>
</gene>
<dbReference type="VEuPathDB" id="FungiDB:I7I52_01407"/>
<dbReference type="EMBL" id="JAEVHI010000001">
    <property type="protein sequence ID" value="KAG5303412.1"/>
    <property type="molecule type" value="Genomic_DNA"/>
</dbReference>
<comment type="caution">
    <text evidence="1">The sequence shown here is derived from an EMBL/GenBank/DDBJ whole genome shotgun (WGS) entry which is preliminary data.</text>
</comment>
<organism evidence="1 2">
    <name type="scientific">Ajellomyces capsulatus</name>
    <name type="common">Darling's disease fungus</name>
    <name type="synonym">Histoplasma capsulatum</name>
    <dbReference type="NCBI Taxonomy" id="5037"/>
    <lineage>
        <taxon>Eukaryota</taxon>
        <taxon>Fungi</taxon>
        <taxon>Dikarya</taxon>
        <taxon>Ascomycota</taxon>
        <taxon>Pezizomycotina</taxon>
        <taxon>Eurotiomycetes</taxon>
        <taxon>Eurotiomycetidae</taxon>
        <taxon>Onygenales</taxon>
        <taxon>Ajellomycetaceae</taxon>
        <taxon>Histoplasma</taxon>
    </lineage>
</organism>
<name>A0A8H7Z3Y1_AJECA</name>
<accession>A0A8H7Z3Y1</accession>
<dbReference type="Proteomes" id="UP000670092">
    <property type="component" value="Unassembled WGS sequence"/>
</dbReference>
<sequence length="91" mass="9999">MACWFHCCGCSNCNRHMFDRKILMWVAQGGDSLWGVRMAAIHDYCSPDCHIGPKLSQAKDFDDQTQCSCLIGATGSLWTSELASLCTGAMC</sequence>
<reference evidence="1 2" key="1">
    <citation type="submission" date="2021-01" db="EMBL/GenBank/DDBJ databases">
        <title>Chromosome-level genome assembly of a human fungal pathogen reveals clustering of transcriptionally co-regulated genes.</title>
        <authorList>
            <person name="Voorhies M."/>
            <person name="Cohen S."/>
            <person name="Shea T.P."/>
            <person name="Petrus S."/>
            <person name="Munoz J.F."/>
            <person name="Poplawski S."/>
            <person name="Goldman W.E."/>
            <person name="Michael T."/>
            <person name="Cuomo C.A."/>
            <person name="Sil A."/>
            <person name="Beyhan S."/>
        </authorList>
    </citation>
    <scope>NUCLEOTIDE SEQUENCE [LARGE SCALE GENOMIC DNA]</scope>
    <source>
        <strain evidence="1 2">G184AR</strain>
    </source>
</reference>
<evidence type="ECO:0000313" key="1">
    <source>
        <dbReference type="EMBL" id="KAG5303412.1"/>
    </source>
</evidence>
<protein>
    <submittedName>
        <fullName evidence="1">MARVEL domain-containing protein</fullName>
    </submittedName>
</protein>
<dbReference type="OrthoDB" id="10496528at2759"/>
<proteinExistence type="predicted"/>
<dbReference type="AlphaFoldDB" id="A0A8H7Z3Y1"/>
<evidence type="ECO:0000313" key="2">
    <source>
        <dbReference type="Proteomes" id="UP000670092"/>
    </source>
</evidence>